<evidence type="ECO:0000313" key="2">
    <source>
        <dbReference type="EMBL" id="TGC07495.1"/>
    </source>
</evidence>
<organism evidence="2 3">
    <name type="scientific">Methanolobus halotolerans</name>
    <dbReference type="NCBI Taxonomy" id="2052935"/>
    <lineage>
        <taxon>Archaea</taxon>
        <taxon>Methanobacteriati</taxon>
        <taxon>Methanobacteriota</taxon>
        <taxon>Stenosarchaea group</taxon>
        <taxon>Methanomicrobia</taxon>
        <taxon>Methanosarcinales</taxon>
        <taxon>Methanosarcinaceae</taxon>
        <taxon>Methanolobus</taxon>
    </lineage>
</organism>
<keyword evidence="3" id="KW-1185">Reference proteome</keyword>
<dbReference type="Proteomes" id="UP000297295">
    <property type="component" value="Unassembled WGS sequence"/>
</dbReference>
<dbReference type="EMBL" id="PGGK01000014">
    <property type="protein sequence ID" value="TGC07495.1"/>
    <property type="molecule type" value="Genomic_DNA"/>
</dbReference>
<evidence type="ECO:0000313" key="3">
    <source>
        <dbReference type="Proteomes" id="UP000297295"/>
    </source>
</evidence>
<dbReference type="Pfam" id="PF08350">
    <property type="entry name" value="FilR1_middle"/>
    <property type="match status" value="1"/>
</dbReference>
<feature type="domain" description="Methanogenesis regulatory protein FilR1 middle" evidence="1">
    <location>
        <begin position="3"/>
        <end position="79"/>
    </location>
</feature>
<accession>A0A4E0Q824</accession>
<comment type="caution">
    <text evidence="2">The sequence shown here is derived from an EMBL/GenBank/DDBJ whole genome shotgun (WGS) entry which is preliminary data.</text>
</comment>
<sequence>MYASIQDHEHADFKEVVKSDRFNLYIYPEKIDFMSLGLTDHYLIMRLLNKEEEYDNRYILCCNSGALQWPKELYQYYFKDSVPVTKK</sequence>
<proteinExistence type="predicted"/>
<reference evidence="2 3" key="1">
    <citation type="submission" date="2017-11" db="EMBL/GenBank/DDBJ databases">
        <title>Isolation and Characterization of Methanogenic Archaea from Saline Meromictic Lake at Siberia.</title>
        <authorList>
            <person name="Shen Y."/>
            <person name="Huang H.-H."/>
            <person name="Lai M.-C."/>
            <person name="Chen S.-C."/>
        </authorList>
    </citation>
    <scope>NUCLEOTIDE SEQUENCE [LARGE SCALE GENOMIC DNA]</scope>
    <source>
        <strain evidence="2 3">SY-01</strain>
    </source>
</reference>
<protein>
    <recommendedName>
        <fullName evidence="1">Methanogenesis regulatory protein FilR1 middle domain-containing protein</fullName>
    </recommendedName>
</protein>
<gene>
    <name evidence="2" type="ORF">CUN85_10920</name>
</gene>
<name>A0A4E0Q824_9EURY</name>
<dbReference type="InterPro" id="IPR013561">
    <property type="entry name" value="FilR1_middle_dom"/>
</dbReference>
<evidence type="ECO:0000259" key="1">
    <source>
        <dbReference type="Pfam" id="PF08350"/>
    </source>
</evidence>
<dbReference type="AlphaFoldDB" id="A0A4E0Q824"/>